<dbReference type="GO" id="GO:0006269">
    <property type="term" value="P:DNA replication, synthesis of primer"/>
    <property type="evidence" value="ECO:0007669"/>
    <property type="project" value="UniProtKB-UniRule"/>
</dbReference>
<evidence type="ECO:0000256" key="1">
    <source>
        <dbReference type="ARBA" id="ARBA00022478"/>
    </source>
</evidence>
<dbReference type="InterPro" id="IPR034151">
    <property type="entry name" value="TOPRIM_DnaG_bac"/>
</dbReference>
<evidence type="ECO:0000259" key="16">
    <source>
        <dbReference type="PROSITE" id="PS50880"/>
    </source>
</evidence>
<evidence type="ECO:0000256" key="4">
    <source>
        <dbReference type="ARBA" id="ARBA00022695"/>
    </source>
</evidence>
<comment type="subunit">
    <text evidence="12">Monomer. Interacts with DnaB.</text>
</comment>
<gene>
    <name evidence="12" type="primary">dnaG</name>
    <name evidence="17" type="ORF">A3A02_01060</name>
</gene>
<dbReference type="GO" id="GO:1990077">
    <property type="term" value="C:primosome complex"/>
    <property type="evidence" value="ECO:0007669"/>
    <property type="project" value="UniProtKB-KW"/>
</dbReference>
<evidence type="ECO:0000256" key="8">
    <source>
        <dbReference type="ARBA" id="ARBA00022833"/>
    </source>
</evidence>
<dbReference type="SUPFAM" id="SSF56731">
    <property type="entry name" value="DNA primase core"/>
    <property type="match status" value="1"/>
</dbReference>
<keyword evidence="8 12" id="KW-0862">Zinc</keyword>
<comment type="catalytic activity">
    <reaction evidence="12">
        <text>ssDNA + n NTP = ssDNA/pppN(pN)n-1 hybrid + (n-1) diphosphate.</text>
        <dbReference type="EC" id="2.7.7.101"/>
    </reaction>
</comment>
<keyword evidence="6 12" id="KW-0479">Metal-binding</keyword>
<keyword evidence="2 12" id="KW-0639">Primosome</keyword>
<dbReference type="Gene3D" id="3.90.980.10">
    <property type="entry name" value="DNA primase, catalytic core, N-terminal domain"/>
    <property type="match status" value="1"/>
</dbReference>
<evidence type="ECO:0000313" key="18">
    <source>
        <dbReference type="Proteomes" id="UP000177376"/>
    </source>
</evidence>
<dbReference type="PROSITE" id="PS50880">
    <property type="entry name" value="TOPRIM"/>
    <property type="match status" value="1"/>
</dbReference>
<dbReference type="CDD" id="cd03364">
    <property type="entry name" value="TOPRIM_DnaG_primases"/>
    <property type="match status" value="1"/>
</dbReference>
<keyword evidence="7 12" id="KW-0863">Zinc-finger</keyword>
<dbReference type="Gene3D" id="3.40.1360.10">
    <property type="match status" value="1"/>
</dbReference>
<comment type="domain">
    <text evidence="12">Contains an N-terminal zinc-binding domain, a central core domain that contains the primase activity, and a C-terminal DnaB-binding domain.</text>
</comment>
<dbReference type="Pfam" id="PF08275">
    <property type="entry name" value="DNAG_N"/>
    <property type="match status" value="1"/>
</dbReference>
<keyword evidence="3 12" id="KW-0808">Transferase</keyword>
<dbReference type="GO" id="GO:0003677">
    <property type="term" value="F:DNA binding"/>
    <property type="evidence" value="ECO:0007669"/>
    <property type="project" value="UniProtKB-KW"/>
</dbReference>
<feature type="domain" description="Toprim" evidence="16">
    <location>
        <begin position="255"/>
        <end position="344"/>
    </location>
</feature>
<dbReference type="SUPFAM" id="SSF57783">
    <property type="entry name" value="Zinc beta-ribbon"/>
    <property type="match status" value="1"/>
</dbReference>
<dbReference type="HAMAP" id="MF_00974">
    <property type="entry name" value="DNA_primase_DnaG"/>
    <property type="match status" value="1"/>
</dbReference>
<evidence type="ECO:0000256" key="13">
    <source>
        <dbReference type="PIRNR" id="PIRNR002811"/>
    </source>
</evidence>
<evidence type="ECO:0000256" key="6">
    <source>
        <dbReference type="ARBA" id="ARBA00022723"/>
    </source>
</evidence>
<name>A0A1G1YJN1_9BACT</name>
<keyword evidence="11 12" id="KW-0804">Transcription</keyword>
<evidence type="ECO:0000256" key="3">
    <source>
        <dbReference type="ARBA" id="ARBA00022679"/>
    </source>
</evidence>
<keyword evidence="5 12" id="KW-0235">DNA replication</keyword>
<accession>A0A1G1YJN1</accession>
<dbReference type="InterPro" id="IPR006171">
    <property type="entry name" value="TOPRIM_dom"/>
</dbReference>
<evidence type="ECO:0000256" key="12">
    <source>
        <dbReference type="HAMAP-Rule" id="MF_00974"/>
    </source>
</evidence>
<keyword evidence="4 12" id="KW-0548">Nucleotidyltransferase</keyword>
<dbReference type="InterPro" id="IPR030846">
    <property type="entry name" value="DnaG_bac"/>
</dbReference>
<dbReference type="InterPro" id="IPR050219">
    <property type="entry name" value="DnaG_primase"/>
</dbReference>
<keyword evidence="10 12" id="KW-0238">DNA-binding</keyword>
<dbReference type="GO" id="GO:0008270">
    <property type="term" value="F:zinc ion binding"/>
    <property type="evidence" value="ECO:0007669"/>
    <property type="project" value="UniProtKB-UniRule"/>
</dbReference>
<dbReference type="Pfam" id="PF01807">
    <property type="entry name" value="Zn_ribbon_DnaG"/>
    <property type="match status" value="1"/>
</dbReference>
<dbReference type="NCBIfam" id="TIGR01391">
    <property type="entry name" value="dnaG"/>
    <property type="match status" value="1"/>
</dbReference>
<comment type="similarity">
    <text evidence="12 13">Belongs to the DnaG primase family.</text>
</comment>
<dbReference type="AlphaFoldDB" id="A0A1G1YJN1"/>
<dbReference type="InterPro" id="IPR016136">
    <property type="entry name" value="DNA_helicase_N/primase_C"/>
</dbReference>
<evidence type="ECO:0000256" key="2">
    <source>
        <dbReference type="ARBA" id="ARBA00022515"/>
    </source>
</evidence>
<dbReference type="Gene3D" id="3.90.580.10">
    <property type="entry name" value="Zinc finger, CHC2-type domain"/>
    <property type="match status" value="1"/>
</dbReference>
<dbReference type="InterPro" id="IPR037068">
    <property type="entry name" value="DNA_primase_core_N_sf"/>
</dbReference>
<proteinExistence type="inferred from homology"/>
<dbReference type="InterPro" id="IPR002694">
    <property type="entry name" value="Znf_CHC2"/>
</dbReference>
<dbReference type="EMBL" id="MHIM01000016">
    <property type="protein sequence ID" value="OGY52558.1"/>
    <property type="molecule type" value="Genomic_DNA"/>
</dbReference>
<dbReference type="Pfam" id="PF13155">
    <property type="entry name" value="Toprim_2"/>
    <property type="match status" value="1"/>
</dbReference>
<keyword evidence="1 12" id="KW-0240">DNA-directed RNA polymerase</keyword>
<reference evidence="17 18" key="1">
    <citation type="journal article" date="2016" name="Nat. Commun.">
        <title>Thousands of microbial genomes shed light on interconnected biogeochemical processes in an aquifer system.</title>
        <authorList>
            <person name="Anantharaman K."/>
            <person name="Brown C.T."/>
            <person name="Hug L.A."/>
            <person name="Sharon I."/>
            <person name="Castelle C.J."/>
            <person name="Probst A.J."/>
            <person name="Thomas B.C."/>
            <person name="Singh A."/>
            <person name="Wilkins M.J."/>
            <person name="Karaoz U."/>
            <person name="Brodie E.L."/>
            <person name="Williams K.H."/>
            <person name="Hubbard S.S."/>
            <person name="Banfield J.F."/>
        </authorList>
    </citation>
    <scope>NUCLEOTIDE SEQUENCE [LARGE SCALE GENOMIC DNA]</scope>
</reference>
<dbReference type="SMART" id="SM00400">
    <property type="entry name" value="ZnF_CHCC"/>
    <property type="match status" value="1"/>
</dbReference>
<dbReference type="PIRSF" id="PIRSF002811">
    <property type="entry name" value="DnaG"/>
    <property type="match status" value="1"/>
</dbReference>
<evidence type="ECO:0000256" key="7">
    <source>
        <dbReference type="ARBA" id="ARBA00022771"/>
    </source>
</evidence>
<evidence type="ECO:0000313" key="17">
    <source>
        <dbReference type="EMBL" id="OGY52558.1"/>
    </source>
</evidence>
<protein>
    <recommendedName>
        <fullName evidence="12 13">DNA primase</fullName>
        <ecNumber evidence="12">2.7.7.101</ecNumber>
    </recommendedName>
</protein>
<keyword evidence="15" id="KW-0175">Coiled coil</keyword>
<dbReference type="GO" id="GO:0000428">
    <property type="term" value="C:DNA-directed RNA polymerase complex"/>
    <property type="evidence" value="ECO:0007669"/>
    <property type="project" value="UniProtKB-KW"/>
</dbReference>
<evidence type="ECO:0000256" key="14">
    <source>
        <dbReference type="PIRSR" id="PIRSR002811-1"/>
    </source>
</evidence>
<feature type="coiled-coil region" evidence="15">
    <location>
        <begin position="605"/>
        <end position="632"/>
    </location>
</feature>
<feature type="zinc finger region" description="CHC2-type" evidence="12 14">
    <location>
        <begin position="34"/>
        <end position="58"/>
    </location>
</feature>
<dbReference type="GO" id="GO:0003899">
    <property type="term" value="F:DNA-directed RNA polymerase activity"/>
    <property type="evidence" value="ECO:0007669"/>
    <property type="project" value="UniProtKB-UniRule"/>
</dbReference>
<organism evidence="17 18">
    <name type="scientific">Candidatus Buchananbacteria bacterium RIFCSPLOWO2_01_FULL_39_33</name>
    <dbReference type="NCBI Taxonomy" id="1797543"/>
    <lineage>
        <taxon>Bacteria</taxon>
        <taxon>Candidatus Buchananiibacteriota</taxon>
    </lineage>
</organism>
<evidence type="ECO:0000256" key="9">
    <source>
        <dbReference type="ARBA" id="ARBA00022842"/>
    </source>
</evidence>
<dbReference type="InterPro" id="IPR013264">
    <property type="entry name" value="DNAG_N"/>
</dbReference>
<evidence type="ECO:0000256" key="15">
    <source>
        <dbReference type="SAM" id="Coils"/>
    </source>
</evidence>
<dbReference type="InterPro" id="IPR036977">
    <property type="entry name" value="DNA_primase_Znf_CHC2"/>
</dbReference>
<dbReference type="PANTHER" id="PTHR30313:SF2">
    <property type="entry name" value="DNA PRIMASE"/>
    <property type="match status" value="1"/>
</dbReference>
<dbReference type="EC" id="2.7.7.101" evidence="12"/>
<dbReference type="PANTHER" id="PTHR30313">
    <property type="entry name" value="DNA PRIMASE"/>
    <property type="match status" value="1"/>
</dbReference>
<dbReference type="FunFam" id="3.90.580.10:FF:000001">
    <property type="entry name" value="DNA primase"/>
    <property type="match status" value="1"/>
</dbReference>
<dbReference type="Proteomes" id="UP000177376">
    <property type="component" value="Unassembled WGS sequence"/>
</dbReference>
<dbReference type="Gene3D" id="1.10.860.10">
    <property type="entry name" value="DNAb Helicase, Chain A"/>
    <property type="match status" value="1"/>
</dbReference>
<comment type="cofactor">
    <cofactor evidence="12 13 14">
        <name>Zn(2+)</name>
        <dbReference type="ChEBI" id="CHEBI:29105"/>
    </cofactor>
    <text evidence="12 13 14">Binds 1 zinc ion per monomer.</text>
</comment>
<sequence length="647" mass="73422">MSDIEEIKDRIDITDLMSEYIKLMPAGVNFKALCPFHNEKTPSLIISREKKIFKCFGCGAGGDIFAFLMKIEGLEFPEAKKVLAQKAGVALSHYDHQGSGQKVRLLKAMELAKKYYHHVLLNSQAAQPARDYLTSRGLSEETISDWQLGYSPDDWSSLYDFLKKRGLTDEEIFLAGLTIRKKTGSGFYDRFRGRLMFPINNVSGETVAFTARVSPQNEATETMGKYINSPQTELYDKSRVVFAFNKAKADIKAKDSVVIVEGQMDAITAHQNGFKNVIASSGTALTLEQFQLLKRYTNNFLFAFDLDLAGQNATAKGDALAKALDLYVVESADERGRKHSYIDANLSYNISVKVVEISGAKDPDEMIRRNPLAWQQAVKNAKPIMEYYFDLALKGLNQADINYQLKTARQLLPQISKINNKIEIDYWLKKMSQKIAIAEDILREELAKILKNTGGFKAREVENLGSEKKEFLPKDLQLFRQLLAIVLKYPPLLPKIIDGLKTEYLSNQITLDLYKRLVFFYTESVGLKPYLFGDNLSIDLYGLISDFLKDDKAGSSPLGEENNSDSQELIGLLNESFLLANKDFGELSEREARSELETILRILNNDYLNKKINLLNQELKEAETQDDRERTLNLSWELAELLKKKEW</sequence>
<dbReference type="SMART" id="SM00493">
    <property type="entry name" value="TOPRIM"/>
    <property type="match status" value="1"/>
</dbReference>
<evidence type="ECO:0000256" key="5">
    <source>
        <dbReference type="ARBA" id="ARBA00022705"/>
    </source>
</evidence>
<comment type="caution">
    <text evidence="17">The sequence shown here is derived from an EMBL/GenBank/DDBJ whole genome shotgun (WGS) entry which is preliminary data.</text>
</comment>
<keyword evidence="9" id="KW-0460">Magnesium</keyword>
<dbReference type="InterPro" id="IPR006295">
    <property type="entry name" value="DNA_primase_DnaG"/>
</dbReference>
<evidence type="ECO:0000256" key="11">
    <source>
        <dbReference type="ARBA" id="ARBA00023163"/>
    </source>
</evidence>
<comment type="function">
    <text evidence="12 13">RNA polymerase that catalyzes the synthesis of short RNA molecules used as primers for DNA polymerase during DNA replication.</text>
</comment>
<dbReference type="GO" id="GO:0005737">
    <property type="term" value="C:cytoplasm"/>
    <property type="evidence" value="ECO:0007669"/>
    <property type="project" value="TreeGrafter"/>
</dbReference>
<evidence type="ECO:0000256" key="10">
    <source>
        <dbReference type="ARBA" id="ARBA00023125"/>
    </source>
</evidence>